<organism evidence="3 4">
    <name type="scientific">Didymodactylos carnosus</name>
    <dbReference type="NCBI Taxonomy" id="1234261"/>
    <lineage>
        <taxon>Eukaryota</taxon>
        <taxon>Metazoa</taxon>
        <taxon>Spiralia</taxon>
        <taxon>Gnathifera</taxon>
        <taxon>Rotifera</taxon>
        <taxon>Eurotatoria</taxon>
        <taxon>Bdelloidea</taxon>
        <taxon>Philodinida</taxon>
        <taxon>Philodinidae</taxon>
        <taxon>Didymodactylos</taxon>
    </lineage>
</organism>
<feature type="transmembrane region" description="Helical" evidence="1">
    <location>
        <begin position="84"/>
        <end position="109"/>
    </location>
</feature>
<keyword evidence="1" id="KW-0472">Membrane</keyword>
<keyword evidence="1" id="KW-1133">Transmembrane helix</keyword>
<dbReference type="EMBL" id="CAJNOK010006142">
    <property type="protein sequence ID" value="CAF0994805.1"/>
    <property type="molecule type" value="Genomic_DNA"/>
</dbReference>
<accession>A0A8S2IMW1</accession>
<dbReference type="AlphaFoldDB" id="A0A8S2IMW1"/>
<protein>
    <submittedName>
        <fullName evidence="3">Uncharacterized protein</fullName>
    </submittedName>
</protein>
<sequence length="156" mass="18238">MYQVFLLAYGNEKISITDSKQYESHLNESIQKSISSWFKNKFPAVDNLKNDLSNTIDKFGDTMDERQTKVTDSFKGLFEQIKRYLFIAFIIVLLIVLLLALNLCTNLFICVHTYRPLWFKHQKNSLYNQNNGNHFELATPTATKNYYQRNSSANHP</sequence>
<evidence type="ECO:0000313" key="3">
    <source>
        <dbReference type="EMBL" id="CAF3764565.1"/>
    </source>
</evidence>
<keyword evidence="1" id="KW-0812">Transmembrane</keyword>
<evidence type="ECO:0000256" key="1">
    <source>
        <dbReference type="SAM" id="Phobius"/>
    </source>
</evidence>
<evidence type="ECO:0000313" key="4">
    <source>
        <dbReference type="Proteomes" id="UP000682733"/>
    </source>
</evidence>
<gene>
    <name evidence="2" type="ORF">OVA965_LOCUS14255</name>
    <name evidence="3" type="ORF">TMI583_LOCUS14258</name>
</gene>
<name>A0A8S2IMW1_9BILA</name>
<dbReference type="Proteomes" id="UP000677228">
    <property type="component" value="Unassembled WGS sequence"/>
</dbReference>
<reference evidence="3" key="1">
    <citation type="submission" date="2021-02" db="EMBL/GenBank/DDBJ databases">
        <authorList>
            <person name="Nowell W R."/>
        </authorList>
    </citation>
    <scope>NUCLEOTIDE SEQUENCE</scope>
</reference>
<comment type="caution">
    <text evidence="3">The sequence shown here is derived from an EMBL/GenBank/DDBJ whole genome shotgun (WGS) entry which is preliminary data.</text>
</comment>
<dbReference type="EMBL" id="CAJOBA010006149">
    <property type="protein sequence ID" value="CAF3764565.1"/>
    <property type="molecule type" value="Genomic_DNA"/>
</dbReference>
<dbReference type="Proteomes" id="UP000682733">
    <property type="component" value="Unassembled WGS sequence"/>
</dbReference>
<proteinExistence type="predicted"/>
<evidence type="ECO:0000313" key="2">
    <source>
        <dbReference type="EMBL" id="CAF0994805.1"/>
    </source>
</evidence>